<dbReference type="Gene3D" id="3.30.420.40">
    <property type="match status" value="2"/>
</dbReference>
<protein>
    <recommendedName>
        <fullName evidence="3">Competence protein A</fullName>
    </recommendedName>
</protein>
<dbReference type="AlphaFoldDB" id="A0A5C5YMF8"/>
<sequence length="347" mass="35650">MSVLQLPTPTAPVDASLVACVAGVDMGSHSAKVVLASVAAPRRVLAAARLVYDTPTAGDPIRQARFIGDWLRRCSSHPVRGVTCSLPQSLIDYEASPLDADAGPIGAVASDKLTELLGGEAARVTADHWITDASGGRRVLHLLWSSTDLACGVAREFDEHRMTCRRLVASPATLGLVAAGAGEGAHLVVDLGHSRATIALVDGGRVLFARPRVALDASAALDHLQQLAGLSRGSAETIATGQGGGVQSAGVSELVHEAFDQWLRGLHFELSRTLTYLDAAGLGAEPGSILLCGGGAAVRGVGDWTSSRLSLPVRACPPPASASWEAAEPYSPVFAAAAAIATAEEAP</sequence>
<accession>A0A5C5YMF8</accession>
<evidence type="ECO:0008006" key="3">
    <source>
        <dbReference type="Google" id="ProtNLM"/>
    </source>
</evidence>
<keyword evidence="2" id="KW-1185">Reference proteome</keyword>
<comment type="caution">
    <text evidence="1">The sequence shown here is derived from an EMBL/GenBank/DDBJ whole genome shotgun (WGS) entry which is preliminary data.</text>
</comment>
<name>A0A5C5YMF8_9BACT</name>
<proteinExistence type="predicted"/>
<dbReference type="InterPro" id="IPR043129">
    <property type="entry name" value="ATPase_NBD"/>
</dbReference>
<dbReference type="Proteomes" id="UP000318478">
    <property type="component" value="Unassembled WGS sequence"/>
</dbReference>
<organism evidence="1 2">
    <name type="scientific">Posidoniimonas polymericola</name>
    <dbReference type="NCBI Taxonomy" id="2528002"/>
    <lineage>
        <taxon>Bacteria</taxon>
        <taxon>Pseudomonadati</taxon>
        <taxon>Planctomycetota</taxon>
        <taxon>Planctomycetia</taxon>
        <taxon>Pirellulales</taxon>
        <taxon>Lacipirellulaceae</taxon>
        <taxon>Posidoniimonas</taxon>
    </lineage>
</organism>
<gene>
    <name evidence="1" type="ORF">Pla123a_29320</name>
</gene>
<reference evidence="1 2" key="1">
    <citation type="submission" date="2019-02" db="EMBL/GenBank/DDBJ databases">
        <title>Deep-cultivation of Planctomycetes and their phenomic and genomic characterization uncovers novel biology.</title>
        <authorList>
            <person name="Wiegand S."/>
            <person name="Jogler M."/>
            <person name="Boedeker C."/>
            <person name="Pinto D."/>
            <person name="Vollmers J."/>
            <person name="Rivas-Marin E."/>
            <person name="Kohn T."/>
            <person name="Peeters S.H."/>
            <person name="Heuer A."/>
            <person name="Rast P."/>
            <person name="Oberbeckmann S."/>
            <person name="Bunk B."/>
            <person name="Jeske O."/>
            <person name="Meyerdierks A."/>
            <person name="Storesund J.E."/>
            <person name="Kallscheuer N."/>
            <person name="Luecker S."/>
            <person name="Lage O.M."/>
            <person name="Pohl T."/>
            <person name="Merkel B.J."/>
            <person name="Hornburger P."/>
            <person name="Mueller R.-W."/>
            <person name="Bruemmer F."/>
            <person name="Labrenz M."/>
            <person name="Spormann A.M."/>
            <person name="Op Den Camp H."/>
            <person name="Overmann J."/>
            <person name="Amann R."/>
            <person name="Jetten M.S.M."/>
            <person name="Mascher T."/>
            <person name="Medema M.H."/>
            <person name="Devos D.P."/>
            <person name="Kaster A.-K."/>
            <person name="Ovreas L."/>
            <person name="Rohde M."/>
            <person name="Galperin M.Y."/>
            <person name="Jogler C."/>
        </authorList>
    </citation>
    <scope>NUCLEOTIDE SEQUENCE [LARGE SCALE GENOMIC DNA]</scope>
    <source>
        <strain evidence="1 2">Pla123a</strain>
    </source>
</reference>
<dbReference type="SUPFAM" id="SSF53067">
    <property type="entry name" value="Actin-like ATPase domain"/>
    <property type="match status" value="1"/>
</dbReference>
<evidence type="ECO:0000313" key="2">
    <source>
        <dbReference type="Proteomes" id="UP000318478"/>
    </source>
</evidence>
<dbReference type="EMBL" id="SJPO01000006">
    <property type="protein sequence ID" value="TWT76143.1"/>
    <property type="molecule type" value="Genomic_DNA"/>
</dbReference>
<evidence type="ECO:0000313" key="1">
    <source>
        <dbReference type="EMBL" id="TWT76143.1"/>
    </source>
</evidence>